<dbReference type="Proteomes" id="UP000254082">
    <property type="component" value="Unassembled WGS sequence"/>
</dbReference>
<keyword evidence="2" id="KW-1185">Reference proteome</keyword>
<evidence type="ECO:0000313" key="2">
    <source>
        <dbReference type="Proteomes" id="UP000254082"/>
    </source>
</evidence>
<sequence>MNTVTLNSMAFDNFEVTNAKFLAESVGGVNEVVAGSACAMALGFVGTAILAGSGPVGWATLALAYACDGVAIAALNDK</sequence>
<dbReference type="EMBL" id="UHFA01000002">
    <property type="protein sequence ID" value="SUN35666.1"/>
    <property type="molecule type" value="Genomic_DNA"/>
</dbReference>
<reference evidence="1 2" key="1">
    <citation type="submission" date="2018-06" db="EMBL/GenBank/DDBJ databases">
        <authorList>
            <consortium name="Pathogen Informatics"/>
            <person name="Doyle S."/>
        </authorList>
    </citation>
    <scope>NUCLEOTIDE SEQUENCE [LARGE SCALE GENOMIC DNA]</scope>
    <source>
        <strain evidence="2">NCTC 11391</strain>
    </source>
</reference>
<proteinExistence type="predicted"/>
<accession>A0A380JF69</accession>
<dbReference type="AlphaFoldDB" id="A0A380JF69"/>
<organism evidence="1 2">
    <name type="scientific">Streptococcus downei MFe28</name>
    <dbReference type="NCBI Taxonomy" id="764290"/>
    <lineage>
        <taxon>Bacteria</taxon>
        <taxon>Bacillati</taxon>
        <taxon>Bacillota</taxon>
        <taxon>Bacilli</taxon>
        <taxon>Lactobacillales</taxon>
        <taxon>Streptococcaceae</taxon>
        <taxon>Streptococcus</taxon>
    </lineage>
</organism>
<evidence type="ECO:0008006" key="3">
    <source>
        <dbReference type="Google" id="ProtNLM"/>
    </source>
</evidence>
<gene>
    <name evidence="1" type="ORF">NCTC11391_00702</name>
</gene>
<protein>
    <recommendedName>
        <fullName evidence="3">Bacteriocin class II with double-glycine leader peptide</fullName>
    </recommendedName>
</protein>
<evidence type="ECO:0000313" key="1">
    <source>
        <dbReference type="EMBL" id="SUN35666.1"/>
    </source>
</evidence>
<name>A0A380JF69_STRDO</name>